<sequence>MNRARRLRVPWLSSTRRPIDIILSEGSGCAPSSSSSSSSSAARRVSKRSGAQGKETQDKVERSKEDTISFTTLISAPAREWTSFHNRLHARGTVHDQKPRRVWRNAGNKKAGPAGAKRPMLRMTGGMVHASSTGSAGLLEFNTTASGKVTWIV</sequence>
<evidence type="ECO:0000313" key="3">
    <source>
        <dbReference type="Proteomes" id="UP001230504"/>
    </source>
</evidence>
<name>A0AAD8PP93_9PEZI</name>
<feature type="compositionally biased region" description="Low complexity" evidence="1">
    <location>
        <begin position="24"/>
        <end position="43"/>
    </location>
</feature>
<feature type="compositionally biased region" description="Basic and acidic residues" evidence="1">
    <location>
        <begin position="55"/>
        <end position="67"/>
    </location>
</feature>
<gene>
    <name evidence="2" type="ORF">LY79DRAFT_399071</name>
</gene>
<dbReference type="Proteomes" id="UP001230504">
    <property type="component" value="Unassembled WGS sequence"/>
</dbReference>
<comment type="caution">
    <text evidence="2">The sequence shown here is derived from an EMBL/GenBank/DDBJ whole genome shotgun (WGS) entry which is preliminary data.</text>
</comment>
<organism evidence="2 3">
    <name type="scientific">Colletotrichum navitas</name>
    <dbReference type="NCBI Taxonomy" id="681940"/>
    <lineage>
        <taxon>Eukaryota</taxon>
        <taxon>Fungi</taxon>
        <taxon>Dikarya</taxon>
        <taxon>Ascomycota</taxon>
        <taxon>Pezizomycotina</taxon>
        <taxon>Sordariomycetes</taxon>
        <taxon>Hypocreomycetidae</taxon>
        <taxon>Glomerellales</taxon>
        <taxon>Glomerellaceae</taxon>
        <taxon>Colletotrichum</taxon>
        <taxon>Colletotrichum graminicola species complex</taxon>
    </lineage>
</organism>
<dbReference type="EMBL" id="JAHLJV010000086">
    <property type="protein sequence ID" value="KAK1573772.1"/>
    <property type="molecule type" value="Genomic_DNA"/>
</dbReference>
<reference evidence="2" key="1">
    <citation type="submission" date="2021-06" db="EMBL/GenBank/DDBJ databases">
        <title>Comparative genomics, transcriptomics and evolutionary studies reveal genomic signatures of adaptation to plant cell wall in hemibiotrophic fungi.</title>
        <authorList>
            <consortium name="DOE Joint Genome Institute"/>
            <person name="Baroncelli R."/>
            <person name="Diaz J.F."/>
            <person name="Benocci T."/>
            <person name="Peng M."/>
            <person name="Battaglia E."/>
            <person name="Haridas S."/>
            <person name="Andreopoulos W."/>
            <person name="Labutti K."/>
            <person name="Pangilinan J."/>
            <person name="Floch G.L."/>
            <person name="Makela M.R."/>
            <person name="Henrissat B."/>
            <person name="Grigoriev I.V."/>
            <person name="Crouch J.A."/>
            <person name="De Vries R.P."/>
            <person name="Sukno S.A."/>
            <person name="Thon M.R."/>
        </authorList>
    </citation>
    <scope>NUCLEOTIDE SEQUENCE</scope>
    <source>
        <strain evidence="2">CBS 125086</strain>
    </source>
</reference>
<evidence type="ECO:0000313" key="2">
    <source>
        <dbReference type="EMBL" id="KAK1573772.1"/>
    </source>
</evidence>
<dbReference type="AlphaFoldDB" id="A0AAD8PP93"/>
<evidence type="ECO:0000256" key="1">
    <source>
        <dbReference type="SAM" id="MobiDB-lite"/>
    </source>
</evidence>
<feature type="region of interest" description="Disordered" evidence="1">
    <location>
        <begin position="23"/>
        <end position="67"/>
    </location>
</feature>
<proteinExistence type="predicted"/>
<keyword evidence="3" id="KW-1185">Reference proteome</keyword>
<accession>A0AAD8PP93</accession>
<dbReference type="RefSeq" id="XP_060409357.1">
    <property type="nucleotide sequence ID" value="XM_060553004.1"/>
</dbReference>
<protein>
    <submittedName>
        <fullName evidence="2">Uncharacterized protein</fullName>
    </submittedName>
</protein>
<dbReference type="GeneID" id="85437244"/>